<keyword evidence="2" id="KW-1185">Reference proteome</keyword>
<accession>A0ABW3IJ84</accession>
<gene>
    <name evidence="1" type="ORF">ACFQ1G_14175</name>
</gene>
<dbReference type="EMBL" id="JBHTJP010000035">
    <property type="protein sequence ID" value="MFD0977940.1"/>
    <property type="molecule type" value="Genomic_DNA"/>
</dbReference>
<keyword evidence="1" id="KW-0808">Transferase</keyword>
<proteinExistence type="predicted"/>
<name>A0ABW3IJ84_9FLAO</name>
<reference evidence="2" key="1">
    <citation type="journal article" date="2019" name="Int. J. Syst. Evol. Microbiol.">
        <title>The Global Catalogue of Microorganisms (GCM) 10K type strain sequencing project: providing services to taxonomists for standard genome sequencing and annotation.</title>
        <authorList>
            <consortium name="The Broad Institute Genomics Platform"/>
            <consortium name="The Broad Institute Genome Sequencing Center for Infectious Disease"/>
            <person name="Wu L."/>
            <person name="Ma J."/>
        </authorList>
    </citation>
    <scope>NUCLEOTIDE SEQUENCE [LARGE SCALE GENOMIC DNA]</scope>
    <source>
        <strain evidence="2">CCUG 60898</strain>
    </source>
</reference>
<comment type="caution">
    <text evidence="1">The sequence shown here is derived from an EMBL/GenBank/DDBJ whole genome shotgun (WGS) entry which is preliminary data.</text>
</comment>
<keyword evidence="1" id="KW-0328">Glycosyltransferase</keyword>
<dbReference type="EC" id="2.4.-.-" evidence="1"/>
<dbReference type="RefSeq" id="WP_380740638.1">
    <property type="nucleotide sequence ID" value="NZ_JBHTJP010000035.1"/>
</dbReference>
<protein>
    <submittedName>
        <fullName evidence="1">Glycosyltransferase family A protein</fullName>
        <ecNumber evidence="1">2.4.-.-</ecNumber>
    </submittedName>
</protein>
<evidence type="ECO:0000313" key="1">
    <source>
        <dbReference type="EMBL" id="MFD0977940.1"/>
    </source>
</evidence>
<dbReference type="Proteomes" id="UP001597100">
    <property type="component" value="Unassembled WGS sequence"/>
</dbReference>
<evidence type="ECO:0000313" key="2">
    <source>
        <dbReference type="Proteomes" id="UP001597100"/>
    </source>
</evidence>
<organism evidence="1 2">
    <name type="scientific">Salinimicrobium gaetbulicola</name>
    <dbReference type="NCBI Taxonomy" id="999702"/>
    <lineage>
        <taxon>Bacteria</taxon>
        <taxon>Pseudomonadati</taxon>
        <taxon>Bacteroidota</taxon>
        <taxon>Flavobacteriia</taxon>
        <taxon>Flavobacteriales</taxon>
        <taxon>Flavobacteriaceae</taxon>
        <taxon>Salinimicrobium</taxon>
    </lineage>
</organism>
<dbReference type="InterPro" id="IPR029044">
    <property type="entry name" value="Nucleotide-diphossugar_trans"/>
</dbReference>
<dbReference type="GO" id="GO:0016757">
    <property type="term" value="F:glycosyltransferase activity"/>
    <property type="evidence" value="ECO:0007669"/>
    <property type="project" value="UniProtKB-KW"/>
</dbReference>
<dbReference type="CDD" id="cd00761">
    <property type="entry name" value="Glyco_tranf_GTA_type"/>
    <property type="match status" value="1"/>
</dbReference>
<dbReference type="SUPFAM" id="SSF53448">
    <property type="entry name" value="Nucleotide-diphospho-sugar transferases"/>
    <property type="match status" value="1"/>
</dbReference>
<sequence length="235" mass="27933">MKIWKKFTTFFKDPAQKKKRDILINVLTRTSGRPVGFEKCFSSVDDQTYPNIRHIVSYDTPEDLSYLKGKKIDLIRVKKKTYKGRLTRKGHKLNFEPYNLYCNRLLRKVNHGWILFLDDDDMLANETVLKDLTKVIENVDKDTLLIFQTEYPDSRKLPDDDAFKVEKIQYMNIDTACFAFHSKYKKAVKWDAWRGADFRYIRDLAKEIPNQVWIKDSFTKKNNFGDQGRRNDLKI</sequence>
<dbReference type="Gene3D" id="3.90.550.10">
    <property type="entry name" value="Spore Coat Polysaccharide Biosynthesis Protein SpsA, Chain A"/>
    <property type="match status" value="1"/>
</dbReference>